<proteinExistence type="predicted"/>
<name>A0ABT7TNV8_9MICO</name>
<protein>
    <recommendedName>
        <fullName evidence="6">Gram-positive cocci surface proteins LPxTG domain-containing protein</fullName>
    </recommendedName>
</protein>
<accession>A0ABT7TNV8</accession>
<dbReference type="EMBL" id="JAUCMN010000003">
    <property type="protein sequence ID" value="MDM7891275.1"/>
    <property type="molecule type" value="Genomic_DNA"/>
</dbReference>
<organism evidence="4 5">
    <name type="scientific">Curtobacterium caseinilyticum</name>
    <dbReference type="NCBI Taxonomy" id="3055137"/>
    <lineage>
        <taxon>Bacteria</taxon>
        <taxon>Bacillati</taxon>
        <taxon>Actinomycetota</taxon>
        <taxon>Actinomycetes</taxon>
        <taxon>Micrococcales</taxon>
        <taxon>Microbacteriaceae</taxon>
        <taxon>Curtobacterium</taxon>
    </lineage>
</organism>
<feature type="compositionally biased region" description="Low complexity" evidence="1">
    <location>
        <begin position="31"/>
        <end position="57"/>
    </location>
</feature>
<evidence type="ECO:0008006" key="6">
    <source>
        <dbReference type="Google" id="ProtNLM"/>
    </source>
</evidence>
<feature type="transmembrane region" description="Helical" evidence="2">
    <location>
        <begin position="437"/>
        <end position="456"/>
    </location>
</feature>
<dbReference type="InterPro" id="IPR015919">
    <property type="entry name" value="Cadherin-like_sf"/>
</dbReference>
<dbReference type="Proteomes" id="UP001236404">
    <property type="component" value="Unassembled WGS sequence"/>
</dbReference>
<keyword evidence="3" id="KW-0732">Signal</keyword>
<sequence>MALITAATGTVLVTTAFGVLPAVAATDAPQPVSASTVSSSPAPDTTPATTAPAADTVGTTEAVSAPATSDEVVQPPAPVADTTAPASAAPAPVAPSTAAPATDAPAPASPATASGSTAVAPSAAGVPAPAASAAATAEDGSPAEPAAAVSGPSYDEGTDASSPRWLPTVRAGESFSADLRAHDAEDATYTLTTVEGTDVALDSGLTFRDGLLEGTATTAGTFTVRVTATTDHGSASQWVRQVVEPAAVVAVGVVVHGVPAAADGSYTWVAGDGTVGPRPISVPVGGSITLVPWTVDEYGNPANATDRAEVWASGDTDQVVHGEDGFTVTFPHASTHTIWVSVDGVCTEFTVEVVDDTAETPTTPTEPGVPTEPTVPTDPTTPVPPVDVTPDDATPQDGGTAPVVRVTPTASDAVAAPVAARTTPVAHELAWTGAETAAPIGWAAALLAAGAGLFALRRARRSRHRA</sequence>
<gene>
    <name evidence="4" type="ORF">QUG93_06235</name>
</gene>
<comment type="caution">
    <text evidence="4">The sequence shown here is derived from an EMBL/GenBank/DDBJ whole genome shotgun (WGS) entry which is preliminary data.</text>
</comment>
<keyword evidence="2" id="KW-0812">Transmembrane</keyword>
<keyword evidence="2" id="KW-1133">Transmembrane helix</keyword>
<dbReference type="SUPFAM" id="SSF49313">
    <property type="entry name" value="Cadherin-like"/>
    <property type="match status" value="1"/>
</dbReference>
<feature type="chain" id="PRO_5045761987" description="Gram-positive cocci surface proteins LPxTG domain-containing protein" evidence="3">
    <location>
        <begin position="25"/>
        <end position="466"/>
    </location>
</feature>
<keyword evidence="2" id="KW-0472">Membrane</keyword>
<dbReference type="RefSeq" id="WP_289473046.1">
    <property type="nucleotide sequence ID" value="NZ_JAUCMN010000003.1"/>
</dbReference>
<evidence type="ECO:0000256" key="2">
    <source>
        <dbReference type="SAM" id="Phobius"/>
    </source>
</evidence>
<feature type="region of interest" description="Disordered" evidence="1">
    <location>
        <begin position="355"/>
        <end position="398"/>
    </location>
</feature>
<evidence type="ECO:0000256" key="3">
    <source>
        <dbReference type="SAM" id="SignalP"/>
    </source>
</evidence>
<evidence type="ECO:0000313" key="4">
    <source>
        <dbReference type="EMBL" id="MDM7891275.1"/>
    </source>
</evidence>
<dbReference type="Gene3D" id="2.60.40.10">
    <property type="entry name" value="Immunoglobulins"/>
    <property type="match status" value="1"/>
</dbReference>
<dbReference type="InterPro" id="IPR013783">
    <property type="entry name" value="Ig-like_fold"/>
</dbReference>
<feature type="signal peptide" evidence="3">
    <location>
        <begin position="1"/>
        <end position="24"/>
    </location>
</feature>
<keyword evidence="5" id="KW-1185">Reference proteome</keyword>
<evidence type="ECO:0000256" key="1">
    <source>
        <dbReference type="SAM" id="MobiDB-lite"/>
    </source>
</evidence>
<feature type="region of interest" description="Disordered" evidence="1">
    <location>
        <begin position="31"/>
        <end position="166"/>
    </location>
</feature>
<evidence type="ECO:0000313" key="5">
    <source>
        <dbReference type="Proteomes" id="UP001236404"/>
    </source>
</evidence>
<feature type="compositionally biased region" description="Low complexity" evidence="1">
    <location>
        <begin position="359"/>
        <end position="378"/>
    </location>
</feature>
<feature type="compositionally biased region" description="Low complexity" evidence="1">
    <location>
        <begin position="79"/>
        <end position="137"/>
    </location>
</feature>
<reference evidence="4 5" key="1">
    <citation type="submission" date="2023-06" db="EMBL/GenBank/DDBJ databases">
        <authorList>
            <person name="Feng G."/>
            <person name="Li J."/>
            <person name="Zhu H."/>
        </authorList>
    </citation>
    <scope>NUCLEOTIDE SEQUENCE [LARGE SCALE GENOMIC DNA]</scope>
    <source>
        <strain evidence="4 5">RHCKG28</strain>
    </source>
</reference>